<evidence type="ECO:0000256" key="9">
    <source>
        <dbReference type="ARBA" id="ARBA00022975"/>
    </source>
</evidence>
<dbReference type="InterPro" id="IPR013785">
    <property type="entry name" value="Aldolase_TIM"/>
</dbReference>
<accession>A0A0F9WGX9</accession>
<dbReference type="NCBIfam" id="TIGR01036">
    <property type="entry name" value="pyrD_sub2"/>
    <property type="match status" value="1"/>
</dbReference>
<gene>
    <name evidence="14" type="ORF">LCGC14_0012590</name>
</gene>
<dbReference type="PIRSF" id="PIRSF000164">
    <property type="entry name" value="DHO_oxidase"/>
    <property type="match status" value="1"/>
</dbReference>
<comment type="caution">
    <text evidence="14">The sequence shown here is derived from an EMBL/GenBank/DDBJ whole genome shotgun (WGS) entry which is preliminary data.</text>
</comment>
<proteinExistence type="inferred from homology"/>
<keyword evidence="9" id="KW-0665">Pyrimidine biosynthesis</keyword>
<evidence type="ECO:0000256" key="12">
    <source>
        <dbReference type="ARBA" id="ARBA00048639"/>
    </source>
</evidence>
<organism evidence="14">
    <name type="scientific">marine sediment metagenome</name>
    <dbReference type="NCBI Taxonomy" id="412755"/>
    <lineage>
        <taxon>unclassified sequences</taxon>
        <taxon>metagenomes</taxon>
        <taxon>ecological metagenomes</taxon>
    </lineage>
</organism>
<dbReference type="PANTHER" id="PTHR48109:SF4">
    <property type="entry name" value="DIHYDROOROTATE DEHYDROGENASE (QUINONE), MITOCHONDRIAL"/>
    <property type="match status" value="1"/>
</dbReference>
<dbReference type="InterPro" id="IPR050074">
    <property type="entry name" value="DHO_dehydrogenase"/>
</dbReference>
<name>A0A0F9WGX9_9ZZZZ</name>
<dbReference type="SUPFAM" id="SSF51395">
    <property type="entry name" value="FMN-linked oxidoreductases"/>
    <property type="match status" value="1"/>
</dbReference>
<evidence type="ECO:0000259" key="13">
    <source>
        <dbReference type="Pfam" id="PF01180"/>
    </source>
</evidence>
<dbReference type="Gene3D" id="3.20.20.70">
    <property type="entry name" value="Aldolase class I"/>
    <property type="match status" value="1"/>
</dbReference>
<comment type="function">
    <text evidence="2">Catalyzes the conversion of dihydroorotate to orotate with quinone as electron acceptor.</text>
</comment>
<keyword evidence="8" id="KW-0288">FMN</keyword>
<evidence type="ECO:0000256" key="5">
    <source>
        <dbReference type="ARBA" id="ARBA00005359"/>
    </source>
</evidence>
<dbReference type="InterPro" id="IPR005720">
    <property type="entry name" value="Dihydroorotate_DH_cat"/>
</dbReference>
<dbReference type="NCBIfam" id="NF003644">
    <property type="entry name" value="PRK05286.1-1"/>
    <property type="match status" value="1"/>
</dbReference>
<dbReference type="NCBIfam" id="NF003646">
    <property type="entry name" value="PRK05286.1-4"/>
    <property type="match status" value="1"/>
</dbReference>
<evidence type="ECO:0000256" key="3">
    <source>
        <dbReference type="ARBA" id="ARBA00004370"/>
    </source>
</evidence>
<comment type="catalytic activity">
    <reaction evidence="12">
        <text>(S)-dihydroorotate + a quinone = orotate + a quinol</text>
        <dbReference type="Rhea" id="RHEA:30187"/>
        <dbReference type="ChEBI" id="CHEBI:24646"/>
        <dbReference type="ChEBI" id="CHEBI:30839"/>
        <dbReference type="ChEBI" id="CHEBI:30864"/>
        <dbReference type="ChEBI" id="CHEBI:132124"/>
        <dbReference type="EC" id="1.3.5.2"/>
    </reaction>
</comment>
<dbReference type="InterPro" id="IPR001295">
    <property type="entry name" value="Dihydroorotate_DH_CS"/>
</dbReference>
<evidence type="ECO:0000256" key="10">
    <source>
        <dbReference type="ARBA" id="ARBA00023002"/>
    </source>
</evidence>
<dbReference type="GO" id="GO:0044205">
    <property type="term" value="P:'de novo' UMP biosynthetic process"/>
    <property type="evidence" value="ECO:0007669"/>
    <property type="project" value="UniProtKB-UniPathway"/>
</dbReference>
<dbReference type="HAMAP" id="MF_00225">
    <property type="entry name" value="DHO_dh_type2"/>
    <property type="match status" value="1"/>
</dbReference>
<evidence type="ECO:0000256" key="2">
    <source>
        <dbReference type="ARBA" id="ARBA00003125"/>
    </source>
</evidence>
<dbReference type="EC" id="1.3.5.2" evidence="6"/>
<comment type="similarity">
    <text evidence="5">Belongs to the dihydroorotate dehydrogenase family. Type 2 subfamily.</text>
</comment>
<dbReference type="GO" id="GO:0005737">
    <property type="term" value="C:cytoplasm"/>
    <property type="evidence" value="ECO:0007669"/>
    <property type="project" value="InterPro"/>
</dbReference>
<dbReference type="Pfam" id="PF01180">
    <property type="entry name" value="DHO_dh"/>
    <property type="match status" value="1"/>
</dbReference>
<evidence type="ECO:0000313" key="14">
    <source>
        <dbReference type="EMBL" id="KKO11758.1"/>
    </source>
</evidence>
<evidence type="ECO:0000256" key="8">
    <source>
        <dbReference type="ARBA" id="ARBA00022643"/>
    </source>
</evidence>
<dbReference type="UniPathway" id="UPA00070">
    <property type="reaction ID" value="UER00946"/>
</dbReference>
<comment type="subcellular location">
    <subcellularLocation>
        <location evidence="3">Membrane</location>
    </subcellularLocation>
</comment>
<dbReference type="AlphaFoldDB" id="A0A0F9WGX9"/>
<dbReference type="InterPro" id="IPR012135">
    <property type="entry name" value="Dihydroorotate_DH_1_2"/>
</dbReference>
<evidence type="ECO:0000256" key="7">
    <source>
        <dbReference type="ARBA" id="ARBA00022630"/>
    </source>
</evidence>
<evidence type="ECO:0000256" key="4">
    <source>
        <dbReference type="ARBA" id="ARBA00005161"/>
    </source>
</evidence>
<protein>
    <recommendedName>
        <fullName evidence="6">dihydroorotate dehydrogenase (quinone)</fullName>
        <ecNumber evidence="6">1.3.5.2</ecNumber>
    </recommendedName>
</protein>
<reference evidence="14" key="1">
    <citation type="journal article" date="2015" name="Nature">
        <title>Complex archaea that bridge the gap between prokaryotes and eukaryotes.</title>
        <authorList>
            <person name="Spang A."/>
            <person name="Saw J.H."/>
            <person name="Jorgensen S.L."/>
            <person name="Zaremba-Niedzwiedzka K."/>
            <person name="Martijn J."/>
            <person name="Lind A.E."/>
            <person name="van Eijk R."/>
            <person name="Schleper C."/>
            <person name="Guy L."/>
            <person name="Ettema T.J."/>
        </authorList>
    </citation>
    <scope>NUCLEOTIDE SEQUENCE</scope>
</reference>
<dbReference type="GO" id="GO:0106430">
    <property type="term" value="F:dihydroorotate dehydrogenase (quinone) activity"/>
    <property type="evidence" value="ECO:0007669"/>
    <property type="project" value="UniProtKB-EC"/>
</dbReference>
<dbReference type="PANTHER" id="PTHR48109">
    <property type="entry name" value="DIHYDROOROTATE DEHYDROGENASE (QUINONE), MITOCHONDRIAL-RELATED"/>
    <property type="match status" value="1"/>
</dbReference>
<feature type="domain" description="Dihydroorotate dehydrogenase catalytic" evidence="13">
    <location>
        <begin position="48"/>
        <end position="337"/>
    </location>
</feature>
<dbReference type="EMBL" id="LAZR01000002">
    <property type="protein sequence ID" value="KKO11758.1"/>
    <property type="molecule type" value="Genomic_DNA"/>
</dbReference>
<evidence type="ECO:0000256" key="11">
    <source>
        <dbReference type="ARBA" id="ARBA00023136"/>
    </source>
</evidence>
<sequence length="352" mass="37599">MYGLMRSVLFNLPTEASHSVAMSSLDLAHSLGLSSTLGGARRGRGQALTVMGIEFPNAVGLAAGLDKNADHIDGLAALGFGFIEIGTVTPRPQPGNPQPRLFRLPAQQAIINRMGFNNKGIDHALTKIKRSAFGGVLGINIGKNFDTPVEQAADDYLIGLRKAWPYASYIVVNLSSPNTPGLRTLQYGEELRRLLTLLKQEQLTLAQADGRHVPLVIKIAPDLNEDEVGLIASALLEFRIDGVTATNTTLSREGVEDNPLHVEAGGLSGAPLRQASTRVVAQLASALDGQIPIIGVGGIASLAQAQEKIDAGASLVQIYSGFIYQGPPLVRQVVEGLVIRDEARDERHRETR</sequence>
<evidence type="ECO:0000256" key="6">
    <source>
        <dbReference type="ARBA" id="ARBA00012791"/>
    </source>
</evidence>
<dbReference type="GO" id="GO:0006207">
    <property type="term" value="P:'de novo' pyrimidine nucleobase biosynthetic process"/>
    <property type="evidence" value="ECO:0007669"/>
    <property type="project" value="InterPro"/>
</dbReference>
<dbReference type="NCBIfam" id="NF003645">
    <property type="entry name" value="PRK05286.1-2"/>
    <property type="match status" value="1"/>
</dbReference>
<keyword evidence="10" id="KW-0560">Oxidoreductase</keyword>
<dbReference type="NCBIfam" id="NF003652">
    <property type="entry name" value="PRK05286.2-5"/>
    <property type="match status" value="1"/>
</dbReference>
<comment type="cofactor">
    <cofactor evidence="1">
        <name>FMN</name>
        <dbReference type="ChEBI" id="CHEBI:58210"/>
    </cofactor>
</comment>
<dbReference type="GO" id="GO:0005886">
    <property type="term" value="C:plasma membrane"/>
    <property type="evidence" value="ECO:0007669"/>
    <property type="project" value="TreeGrafter"/>
</dbReference>
<dbReference type="PROSITE" id="PS00911">
    <property type="entry name" value="DHODEHASE_1"/>
    <property type="match status" value="1"/>
</dbReference>
<dbReference type="CDD" id="cd04738">
    <property type="entry name" value="DHOD_2_like"/>
    <property type="match status" value="1"/>
</dbReference>
<dbReference type="PROSITE" id="PS00912">
    <property type="entry name" value="DHODEHASE_2"/>
    <property type="match status" value="1"/>
</dbReference>
<evidence type="ECO:0000256" key="1">
    <source>
        <dbReference type="ARBA" id="ARBA00001917"/>
    </source>
</evidence>
<comment type="pathway">
    <text evidence="4">Pyrimidine metabolism; UMP biosynthesis via de novo pathway; orotate from (S)-dihydroorotate (quinone route): step 1/1.</text>
</comment>
<dbReference type="InterPro" id="IPR005719">
    <property type="entry name" value="Dihydroorotate_DH_2"/>
</dbReference>
<keyword evidence="7" id="KW-0285">Flavoprotein</keyword>
<keyword evidence="11" id="KW-0472">Membrane</keyword>